<feature type="chain" id="PRO_5038712776" evidence="3">
    <location>
        <begin position="20"/>
        <end position="430"/>
    </location>
</feature>
<name>A0A8B4HAH1_9CORY</name>
<dbReference type="PROSITE" id="PS00284">
    <property type="entry name" value="SERPIN"/>
    <property type="match status" value="1"/>
</dbReference>
<feature type="compositionally biased region" description="Low complexity" evidence="2">
    <location>
        <begin position="22"/>
        <end position="39"/>
    </location>
</feature>
<reference evidence="5 6" key="1">
    <citation type="submission" date="2018-06" db="EMBL/GenBank/DDBJ databases">
        <authorList>
            <consortium name="Pathogen Informatics"/>
            <person name="Doyle S."/>
        </authorList>
    </citation>
    <scope>NUCLEOTIDE SEQUENCE [LARGE SCALE GENOMIC DNA]</scope>
    <source>
        <strain evidence="5 6">NCTC10254</strain>
    </source>
</reference>
<gene>
    <name evidence="5" type="ORF">NCTC10254_02359</name>
</gene>
<evidence type="ECO:0000256" key="2">
    <source>
        <dbReference type="SAM" id="MobiDB-lite"/>
    </source>
</evidence>
<dbReference type="AlphaFoldDB" id="A0A8B4HAH1"/>
<dbReference type="SUPFAM" id="SSF56574">
    <property type="entry name" value="Serpins"/>
    <property type="match status" value="1"/>
</dbReference>
<evidence type="ECO:0000313" key="6">
    <source>
        <dbReference type="Proteomes" id="UP000249886"/>
    </source>
</evidence>
<evidence type="ECO:0000313" key="5">
    <source>
        <dbReference type="EMBL" id="SPW33214.1"/>
    </source>
</evidence>
<dbReference type="InterPro" id="IPR023796">
    <property type="entry name" value="Serpin_dom"/>
</dbReference>
<keyword evidence="3" id="KW-0732">Signal</keyword>
<dbReference type="PANTHER" id="PTHR11461:SF211">
    <property type="entry name" value="GH10112P-RELATED"/>
    <property type="match status" value="1"/>
</dbReference>
<feature type="signal peptide" evidence="3">
    <location>
        <begin position="1"/>
        <end position="19"/>
    </location>
</feature>
<proteinExistence type="inferred from homology"/>
<dbReference type="GeneID" id="84575035"/>
<dbReference type="Pfam" id="PF00079">
    <property type="entry name" value="Serpin"/>
    <property type="match status" value="1"/>
</dbReference>
<evidence type="ECO:0000259" key="4">
    <source>
        <dbReference type="SMART" id="SM00093"/>
    </source>
</evidence>
<dbReference type="Gene3D" id="3.30.497.10">
    <property type="entry name" value="Antithrombin, subunit I, domain 2"/>
    <property type="match status" value="1"/>
</dbReference>
<evidence type="ECO:0000256" key="1">
    <source>
        <dbReference type="RuleBase" id="RU000411"/>
    </source>
</evidence>
<dbReference type="SMART" id="SM00093">
    <property type="entry name" value="SERPIN"/>
    <property type="match status" value="1"/>
</dbReference>
<dbReference type="InterPro" id="IPR042185">
    <property type="entry name" value="Serpin_sf_2"/>
</dbReference>
<protein>
    <submittedName>
        <fullName evidence="5">Serine protease inhibitor</fullName>
    </submittedName>
</protein>
<dbReference type="InterPro" id="IPR023795">
    <property type="entry name" value="Serpin_CS"/>
</dbReference>
<comment type="caution">
    <text evidence="5">The sequence shown here is derived from an EMBL/GenBank/DDBJ whole genome shotgun (WGS) entry which is preliminary data.</text>
</comment>
<dbReference type="GO" id="GO:0005615">
    <property type="term" value="C:extracellular space"/>
    <property type="evidence" value="ECO:0007669"/>
    <property type="project" value="InterPro"/>
</dbReference>
<sequence length="430" mass="45813">MNRRRFLALFALTPGLATCTTSKTPTTTTMTPTFSFPTPTNTPEPPEPPIVLADDALNGDFTPIDGDQSDLMTIGFSLLGSPNTTAGSDNLPAKPNTVVSPVGAAAAAGVIAEGAANGTTKIDPKQLQPAWTMWHPWAGPPATTPQDIPVIAAVARLLVTPEVPIKPAYRDTIAGWDVPIETGAITQENLDDWVTKSTAGLVNKSGIDVTRGDINFVLQNAITFAARWRERFSINKTRQSRFTKTTGETIMVDMMWLSRITAPYTVSDGWRGVRLDYTDGQLAAFVLIPDADPGQVTPTMLKQAVSQLCRPNETTGLVRVGLPKLRLTTKKDLIPFLQYLGLAGTIDLPTMTNVNPVDITQAVQQAIMLVDEEGTVASAVTEVGGLAGAAPGTIPEQPIDIIADRPFYLVIGDVATGTPLFLSRISDPAA</sequence>
<evidence type="ECO:0000256" key="3">
    <source>
        <dbReference type="SAM" id="SignalP"/>
    </source>
</evidence>
<feature type="domain" description="Serpin" evidence="4">
    <location>
        <begin position="76"/>
        <end position="428"/>
    </location>
</feature>
<dbReference type="RefSeq" id="WP_005527010.1">
    <property type="nucleotide sequence ID" value="NZ_CP050134.2"/>
</dbReference>
<accession>A0A8B4HAH1</accession>
<dbReference type="InterPro" id="IPR042178">
    <property type="entry name" value="Serpin_sf_1"/>
</dbReference>
<dbReference type="Gene3D" id="2.30.39.10">
    <property type="entry name" value="Alpha-1-antitrypsin, domain 1"/>
    <property type="match status" value="1"/>
</dbReference>
<organism evidence="5 6">
    <name type="scientific">Corynebacterium matruchotii</name>
    <dbReference type="NCBI Taxonomy" id="43768"/>
    <lineage>
        <taxon>Bacteria</taxon>
        <taxon>Bacillati</taxon>
        <taxon>Actinomycetota</taxon>
        <taxon>Actinomycetes</taxon>
        <taxon>Mycobacteriales</taxon>
        <taxon>Corynebacteriaceae</taxon>
        <taxon>Corynebacterium</taxon>
    </lineage>
</organism>
<dbReference type="PANTHER" id="PTHR11461">
    <property type="entry name" value="SERINE PROTEASE INHIBITOR, SERPIN"/>
    <property type="match status" value="1"/>
</dbReference>
<dbReference type="InterPro" id="IPR036186">
    <property type="entry name" value="Serpin_sf"/>
</dbReference>
<dbReference type="GO" id="GO:0004867">
    <property type="term" value="F:serine-type endopeptidase inhibitor activity"/>
    <property type="evidence" value="ECO:0007669"/>
    <property type="project" value="InterPro"/>
</dbReference>
<feature type="region of interest" description="Disordered" evidence="2">
    <location>
        <begin position="22"/>
        <end position="44"/>
    </location>
</feature>
<dbReference type="Proteomes" id="UP000249886">
    <property type="component" value="Unassembled WGS sequence"/>
</dbReference>
<comment type="similarity">
    <text evidence="1">Belongs to the serpin family.</text>
</comment>
<dbReference type="InterPro" id="IPR000215">
    <property type="entry name" value="Serpin_fam"/>
</dbReference>
<dbReference type="EMBL" id="UARK01000033">
    <property type="protein sequence ID" value="SPW33214.1"/>
    <property type="molecule type" value="Genomic_DNA"/>
</dbReference>